<sequence length="553" mass="61464">MISSVFVSIALSLLSPILFSVFKVLYRNWTSSLHFIDGPTCANPILGHSKLISDVPSITNKWREEFGATFMAKGFFSENELHIIDVKAVAHILSRGGSYQRTSTVLAQSTQLLGVGILSVEHDPHKRQASVLDTAVLTLLYSPCALWCFRSDEFSIMNEIFVEKGHMLRDLLVEEIRQGGGKAVVDLSGWLKQVSLDIIGQAGFGYQFNSMQSRGKDEAELSTVFRALFHSPNATVYQAVQVAQAVFPILKYVPLPGWQIIRATQIKLRAIGKQLLDKSKRESAAATGEKDFGKGKDLLALLVKANMSSDIPASQKLSDEEVISQIPTFFFAGHETTSTALSWAVHALSKHPDVQEKLRQELLSLPTDQPTMDELNSLPFLEKFIRESLRLYAPAVYIQRMASQDDVLPLAKPYVDRQGVSHNTLPIRKGQVFTIPIAAINTEKETWGEDALEFKPDRWDNLPEAVNSVPGVWANQLTFFAGSHHCIGFRFSLIEQKAILFTLLRALQFSPGAENIGPVMTNVVQRPESFVLKKDGLVSTGKFPIMLQEYTGE</sequence>
<evidence type="ECO:0000256" key="8">
    <source>
        <dbReference type="ARBA" id="ARBA00022989"/>
    </source>
</evidence>
<evidence type="ECO:0008006" key="16">
    <source>
        <dbReference type="Google" id="ProtNLM"/>
    </source>
</evidence>
<keyword evidence="6" id="KW-0812">Transmembrane</keyword>
<dbReference type="SUPFAM" id="SSF48264">
    <property type="entry name" value="Cytochrome P450"/>
    <property type="match status" value="1"/>
</dbReference>
<dbReference type="InterPro" id="IPR050121">
    <property type="entry name" value="Cytochrome_P450_monoxygenase"/>
</dbReference>
<name>A0AAD2HUY2_9AGAR</name>
<evidence type="ECO:0000256" key="2">
    <source>
        <dbReference type="ARBA" id="ARBA00004370"/>
    </source>
</evidence>
<comment type="caution">
    <text evidence="14">The sequence shown here is derived from an EMBL/GenBank/DDBJ whole genome shotgun (WGS) entry which is preliminary data.</text>
</comment>
<dbReference type="PANTHER" id="PTHR24305:SF166">
    <property type="entry name" value="CYTOCHROME P450 12A4, MITOCHONDRIAL-RELATED"/>
    <property type="match status" value="1"/>
</dbReference>
<dbReference type="InterPro" id="IPR001128">
    <property type="entry name" value="Cyt_P450"/>
</dbReference>
<evidence type="ECO:0000256" key="6">
    <source>
        <dbReference type="ARBA" id="ARBA00022692"/>
    </source>
</evidence>
<comment type="subcellular location">
    <subcellularLocation>
        <location evidence="2">Membrane</location>
    </subcellularLocation>
</comment>
<accession>A0AAD2HUY2</accession>
<evidence type="ECO:0000256" key="3">
    <source>
        <dbReference type="ARBA" id="ARBA00004721"/>
    </source>
</evidence>
<organism evidence="14 15">
    <name type="scientific">Mycena citricolor</name>
    <dbReference type="NCBI Taxonomy" id="2018698"/>
    <lineage>
        <taxon>Eukaryota</taxon>
        <taxon>Fungi</taxon>
        <taxon>Dikarya</taxon>
        <taxon>Basidiomycota</taxon>
        <taxon>Agaricomycotina</taxon>
        <taxon>Agaricomycetes</taxon>
        <taxon>Agaricomycetidae</taxon>
        <taxon>Agaricales</taxon>
        <taxon>Marasmiineae</taxon>
        <taxon>Mycenaceae</taxon>
        <taxon>Mycena</taxon>
    </lineage>
</organism>
<dbReference type="Proteomes" id="UP001295794">
    <property type="component" value="Unassembled WGS sequence"/>
</dbReference>
<keyword evidence="9" id="KW-0560">Oxidoreductase</keyword>
<dbReference type="PRINTS" id="PR00385">
    <property type="entry name" value="P450"/>
</dbReference>
<evidence type="ECO:0000256" key="11">
    <source>
        <dbReference type="ARBA" id="ARBA00023033"/>
    </source>
</evidence>
<dbReference type="PANTHER" id="PTHR24305">
    <property type="entry name" value="CYTOCHROME P450"/>
    <property type="match status" value="1"/>
</dbReference>
<dbReference type="Pfam" id="PF00067">
    <property type="entry name" value="p450"/>
    <property type="match status" value="1"/>
</dbReference>
<dbReference type="GO" id="GO:0020037">
    <property type="term" value="F:heme binding"/>
    <property type="evidence" value="ECO:0007669"/>
    <property type="project" value="InterPro"/>
</dbReference>
<evidence type="ECO:0000256" key="13">
    <source>
        <dbReference type="PIRSR" id="PIRSR602403-1"/>
    </source>
</evidence>
<dbReference type="EMBL" id="CAVNYO010000459">
    <property type="protein sequence ID" value="CAK5282613.1"/>
    <property type="molecule type" value="Genomic_DNA"/>
</dbReference>
<dbReference type="GO" id="GO:0005506">
    <property type="term" value="F:iron ion binding"/>
    <property type="evidence" value="ECO:0007669"/>
    <property type="project" value="InterPro"/>
</dbReference>
<evidence type="ECO:0000256" key="1">
    <source>
        <dbReference type="ARBA" id="ARBA00001971"/>
    </source>
</evidence>
<comment type="pathway">
    <text evidence="3">Secondary metabolite biosynthesis; terpenoid biosynthesis.</text>
</comment>
<evidence type="ECO:0000256" key="7">
    <source>
        <dbReference type="ARBA" id="ARBA00022723"/>
    </source>
</evidence>
<dbReference type="Gene3D" id="1.10.630.10">
    <property type="entry name" value="Cytochrome P450"/>
    <property type="match status" value="1"/>
</dbReference>
<evidence type="ECO:0000256" key="10">
    <source>
        <dbReference type="ARBA" id="ARBA00023004"/>
    </source>
</evidence>
<dbReference type="GO" id="GO:0016020">
    <property type="term" value="C:membrane"/>
    <property type="evidence" value="ECO:0007669"/>
    <property type="project" value="UniProtKB-SubCell"/>
</dbReference>
<evidence type="ECO:0000256" key="5">
    <source>
        <dbReference type="ARBA" id="ARBA00022617"/>
    </source>
</evidence>
<keyword evidence="5 13" id="KW-0349">Heme</keyword>
<keyword evidence="15" id="KW-1185">Reference proteome</keyword>
<keyword evidence="7 13" id="KW-0479">Metal-binding</keyword>
<proteinExistence type="inferred from homology"/>
<keyword evidence="8" id="KW-1133">Transmembrane helix</keyword>
<gene>
    <name evidence="14" type="ORF">MYCIT1_LOCUS34496</name>
</gene>
<dbReference type="AlphaFoldDB" id="A0AAD2HUY2"/>
<comment type="similarity">
    <text evidence="4">Belongs to the cytochrome P450 family.</text>
</comment>
<keyword evidence="10 13" id="KW-0408">Iron</keyword>
<evidence type="ECO:0000313" key="15">
    <source>
        <dbReference type="Proteomes" id="UP001295794"/>
    </source>
</evidence>
<protein>
    <recommendedName>
        <fullName evidence="16">Cytochrome P450</fullName>
    </recommendedName>
</protein>
<dbReference type="PRINTS" id="PR00465">
    <property type="entry name" value="EP450IV"/>
</dbReference>
<keyword evidence="11" id="KW-0503">Monooxygenase</keyword>
<reference evidence="14" key="1">
    <citation type="submission" date="2023-11" db="EMBL/GenBank/DDBJ databases">
        <authorList>
            <person name="De Vega J J."/>
            <person name="De Vega J J."/>
        </authorList>
    </citation>
    <scope>NUCLEOTIDE SEQUENCE</scope>
</reference>
<dbReference type="GO" id="GO:0004497">
    <property type="term" value="F:monooxygenase activity"/>
    <property type="evidence" value="ECO:0007669"/>
    <property type="project" value="UniProtKB-KW"/>
</dbReference>
<dbReference type="InterPro" id="IPR036396">
    <property type="entry name" value="Cyt_P450_sf"/>
</dbReference>
<evidence type="ECO:0000256" key="4">
    <source>
        <dbReference type="ARBA" id="ARBA00010617"/>
    </source>
</evidence>
<dbReference type="InterPro" id="IPR002403">
    <property type="entry name" value="Cyt_P450_E_grp-IV"/>
</dbReference>
<feature type="binding site" description="axial binding residue" evidence="13">
    <location>
        <position position="486"/>
    </location>
    <ligand>
        <name>heme</name>
        <dbReference type="ChEBI" id="CHEBI:30413"/>
    </ligand>
    <ligandPart>
        <name>Fe</name>
        <dbReference type="ChEBI" id="CHEBI:18248"/>
    </ligandPart>
</feature>
<keyword evidence="12" id="KW-0472">Membrane</keyword>
<evidence type="ECO:0000313" key="14">
    <source>
        <dbReference type="EMBL" id="CAK5282613.1"/>
    </source>
</evidence>
<dbReference type="GO" id="GO:0016705">
    <property type="term" value="F:oxidoreductase activity, acting on paired donors, with incorporation or reduction of molecular oxygen"/>
    <property type="evidence" value="ECO:0007669"/>
    <property type="project" value="InterPro"/>
</dbReference>
<evidence type="ECO:0000256" key="9">
    <source>
        <dbReference type="ARBA" id="ARBA00023002"/>
    </source>
</evidence>
<evidence type="ECO:0000256" key="12">
    <source>
        <dbReference type="ARBA" id="ARBA00023136"/>
    </source>
</evidence>
<comment type="cofactor">
    <cofactor evidence="1 13">
        <name>heme</name>
        <dbReference type="ChEBI" id="CHEBI:30413"/>
    </cofactor>
</comment>